<dbReference type="AlphaFoldDB" id="A0A923S1M8"/>
<dbReference type="PANTHER" id="PTHR38674">
    <property type="entry name" value="ALKANE 1-MONOOXYGENASE 1"/>
    <property type="match status" value="1"/>
</dbReference>
<dbReference type="GO" id="GO:0004497">
    <property type="term" value="F:monooxygenase activity"/>
    <property type="evidence" value="ECO:0007669"/>
    <property type="project" value="UniProtKB-KW"/>
</dbReference>
<keyword evidence="8" id="KW-0560">Oxidoreductase</keyword>
<evidence type="ECO:0000256" key="3">
    <source>
        <dbReference type="ARBA" id="ARBA00022475"/>
    </source>
</evidence>
<evidence type="ECO:0000256" key="4">
    <source>
        <dbReference type="ARBA" id="ARBA00022519"/>
    </source>
</evidence>
<feature type="transmembrane region" description="Helical" evidence="12">
    <location>
        <begin position="97"/>
        <end position="117"/>
    </location>
</feature>
<keyword evidence="7 12" id="KW-1133">Transmembrane helix</keyword>
<keyword evidence="5 12" id="KW-0812">Transmembrane</keyword>
<evidence type="ECO:0000256" key="1">
    <source>
        <dbReference type="ARBA" id="ARBA00004429"/>
    </source>
</evidence>
<evidence type="ECO:0000256" key="2">
    <source>
        <dbReference type="ARBA" id="ARBA00010823"/>
    </source>
</evidence>
<proteinExistence type="inferred from homology"/>
<dbReference type="RefSeq" id="WP_187080921.1">
    <property type="nucleotide sequence ID" value="NZ_JACORU010000002.1"/>
</dbReference>
<dbReference type="GO" id="GO:0046872">
    <property type="term" value="F:metal ion binding"/>
    <property type="evidence" value="ECO:0007669"/>
    <property type="project" value="UniProtKB-KW"/>
</dbReference>
<dbReference type="InterPro" id="IPR005804">
    <property type="entry name" value="FA_desaturase_dom"/>
</dbReference>
<feature type="domain" description="Fatty acid desaturase" evidence="13">
    <location>
        <begin position="95"/>
        <end position="312"/>
    </location>
</feature>
<keyword evidence="10" id="KW-0503">Monooxygenase</keyword>
<dbReference type="EMBL" id="JACORU010000002">
    <property type="protein sequence ID" value="MBC5764451.1"/>
    <property type="molecule type" value="Genomic_DNA"/>
</dbReference>
<dbReference type="Pfam" id="PF00487">
    <property type="entry name" value="FA_desaturase"/>
    <property type="match status" value="1"/>
</dbReference>
<dbReference type="CDD" id="cd03512">
    <property type="entry name" value="Alkane-hydroxylase"/>
    <property type="match status" value="1"/>
</dbReference>
<comment type="similarity">
    <text evidence="2">Belongs to the fatty acid desaturase type 1 family. AlkB subfamily.</text>
</comment>
<evidence type="ECO:0000313" key="15">
    <source>
        <dbReference type="Proteomes" id="UP000596827"/>
    </source>
</evidence>
<keyword evidence="11 12" id="KW-0472">Membrane</keyword>
<dbReference type="GO" id="GO:0006629">
    <property type="term" value="P:lipid metabolic process"/>
    <property type="evidence" value="ECO:0007669"/>
    <property type="project" value="InterPro"/>
</dbReference>
<feature type="transmembrane region" description="Helical" evidence="12">
    <location>
        <begin position="35"/>
        <end position="55"/>
    </location>
</feature>
<keyword evidence="3" id="KW-1003">Cell membrane</keyword>
<keyword evidence="15" id="KW-1185">Reference proteome</keyword>
<evidence type="ECO:0000313" key="14">
    <source>
        <dbReference type="EMBL" id="MBC5764451.1"/>
    </source>
</evidence>
<evidence type="ECO:0000256" key="8">
    <source>
        <dbReference type="ARBA" id="ARBA00023002"/>
    </source>
</evidence>
<accession>A0A923S1M8</accession>
<evidence type="ECO:0000256" key="11">
    <source>
        <dbReference type="ARBA" id="ARBA00023136"/>
    </source>
</evidence>
<protein>
    <submittedName>
        <fullName evidence="14">Alkane 1-monooxygenase</fullName>
    </submittedName>
</protein>
<evidence type="ECO:0000256" key="10">
    <source>
        <dbReference type="ARBA" id="ARBA00023033"/>
    </source>
</evidence>
<organism evidence="14 15">
    <name type="scientific">Ramlibacter albus</name>
    <dbReference type="NCBI Taxonomy" id="2079448"/>
    <lineage>
        <taxon>Bacteria</taxon>
        <taxon>Pseudomonadati</taxon>
        <taxon>Pseudomonadota</taxon>
        <taxon>Betaproteobacteria</taxon>
        <taxon>Burkholderiales</taxon>
        <taxon>Comamonadaceae</taxon>
        <taxon>Ramlibacter</taxon>
    </lineage>
</organism>
<gene>
    <name evidence="14" type="ORF">H8R02_08320</name>
</gene>
<feature type="transmembrane region" description="Helical" evidence="12">
    <location>
        <begin position="67"/>
        <end position="91"/>
    </location>
</feature>
<keyword evidence="6" id="KW-0479">Metal-binding</keyword>
<evidence type="ECO:0000256" key="5">
    <source>
        <dbReference type="ARBA" id="ARBA00022692"/>
    </source>
</evidence>
<reference evidence="14" key="1">
    <citation type="submission" date="2020-08" db="EMBL/GenBank/DDBJ databases">
        <title>Ramlibacter sp. GTP1 16S ribosomal RNA gene genome sequencing and assembly.</title>
        <authorList>
            <person name="Kang M."/>
        </authorList>
    </citation>
    <scope>NUCLEOTIDE SEQUENCE</scope>
    <source>
        <strain evidence="14">GTP1</strain>
    </source>
</reference>
<dbReference type="PANTHER" id="PTHR38674:SF1">
    <property type="entry name" value="ALKANE 1-MONOOXYGENASE 1"/>
    <property type="match status" value="1"/>
</dbReference>
<evidence type="ECO:0000259" key="13">
    <source>
        <dbReference type="Pfam" id="PF00487"/>
    </source>
</evidence>
<comment type="subcellular location">
    <subcellularLocation>
        <location evidence="1">Cell inner membrane</location>
        <topology evidence="1">Multi-pass membrane protein</topology>
    </subcellularLocation>
</comment>
<sequence length="346" mass="37733">MHAAGWHWLDARFALGCALPALSLFNVLVRPGHAAMGAFLIFAFIAIAEAVWPGFKRSPEPVGEQHGLVWLLRLYVPLQLALLAAAVPAAARADWGVVFGLAFAVGFVTGAQGITYAHELGHSRSKGDRVLGWVLMTTVNYPQFMVEHYRGHHVRAATPADPATARLGESLWRFLPRTVAGNFMGAWRLEAVRLAQFRRGWASSPMVWATSAQIVLLAIVAAVGGWKAVVFWFAQSAFAVWLLETVNYIEHYGLVRAPGEPFGPQHAWNADHAISNSLLANLQRHSDHHMHAWKAYPALQALPDTPQLPTGYAGCIVLAAIPPLWFRLVHPATGARAGSPLRADPP</sequence>
<name>A0A923S1M8_9BURK</name>
<evidence type="ECO:0000256" key="6">
    <source>
        <dbReference type="ARBA" id="ARBA00022723"/>
    </source>
</evidence>
<dbReference type="GO" id="GO:0005886">
    <property type="term" value="C:plasma membrane"/>
    <property type="evidence" value="ECO:0007669"/>
    <property type="project" value="UniProtKB-SubCell"/>
</dbReference>
<dbReference type="Proteomes" id="UP000596827">
    <property type="component" value="Unassembled WGS sequence"/>
</dbReference>
<evidence type="ECO:0000256" key="9">
    <source>
        <dbReference type="ARBA" id="ARBA00023004"/>
    </source>
</evidence>
<comment type="caution">
    <text evidence="14">The sequence shown here is derived from an EMBL/GenBank/DDBJ whole genome shotgun (WGS) entry which is preliminary data.</text>
</comment>
<evidence type="ECO:0000256" key="12">
    <source>
        <dbReference type="SAM" id="Phobius"/>
    </source>
</evidence>
<evidence type="ECO:0000256" key="7">
    <source>
        <dbReference type="ARBA" id="ARBA00022989"/>
    </source>
</evidence>
<dbReference type="InterPro" id="IPR033885">
    <property type="entry name" value="AlkB/XylM"/>
</dbReference>
<keyword evidence="9" id="KW-0408">Iron</keyword>
<keyword evidence="4" id="KW-0997">Cell inner membrane</keyword>